<dbReference type="OrthoDB" id="1934810at2759"/>
<organism evidence="1 2">
    <name type="scientific">Ceratodon purpureus</name>
    <name type="common">Fire moss</name>
    <name type="synonym">Dicranum purpureum</name>
    <dbReference type="NCBI Taxonomy" id="3225"/>
    <lineage>
        <taxon>Eukaryota</taxon>
        <taxon>Viridiplantae</taxon>
        <taxon>Streptophyta</taxon>
        <taxon>Embryophyta</taxon>
        <taxon>Bryophyta</taxon>
        <taxon>Bryophytina</taxon>
        <taxon>Bryopsida</taxon>
        <taxon>Dicranidae</taxon>
        <taxon>Pseudoditrichales</taxon>
        <taxon>Ditrichaceae</taxon>
        <taxon>Ceratodon</taxon>
    </lineage>
</organism>
<dbReference type="EMBL" id="CM026424">
    <property type="protein sequence ID" value="KAG0581524.1"/>
    <property type="molecule type" value="Genomic_DNA"/>
</dbReference>
<comment type="caution">
    <text evidence="1">The sequence shown here is derived from an EMBL/GenBank/DDBJ whole genome shotgun (WGS) entry which is preliminary data.</text>
</comment>
<keyword evidence="2" id="KW-1185">Reference proteome</keyword>
<proteinExistence type="predicted"/>
<evidence type="ECO:0000313" key="2">
    <source>
        <dbReference type="Proteomes" id="UP000822688"/>
    </source>
</evidence>
<name>A0A8T0ICP4_CERPU</name>
<dbReference type="Proteomes" id="UP000822688">
    <property type="component" value="Chromosome 4"/>
</dbReference>
<gene>
    <name evidence="1" type="ORF">KC19_4G258300</name>
</gene>
<protein>
    <submittedName>
        <fullName evidence="1">Uncharacterized protein</fullName>
    </submittedName>
</protein>
<evidence type="ECO:0000313" key="1">
    <source>
        <dbReference type="EMBL" id="KAG0581524.1"/>
    </source>
</evidence>
<reference evidence="1" key="1">
    <citation type="submission" date="2020-06" db="EMBL/GenBank/DDBJ databases">
        <title>WGS assembly of Ceratodon purpureus strain R40.</title>
        <authorList>
            <person name="Carey S.B."/>
            <person name="Jenkins J."/>
            <person name="Shu S."/>
            <person name="Lovell J.T."/>
            <person name="Sreedasyam A."/>
            <person name="Maumus F."/>
            <person name="Tiley G.P."/>
            <person name="Fernandez-Pozo N."/>
            <person name="Barry K."/>
            <person name="Chen C."/>
            <person name="Wang M."/>
            <person name="Lipzen A."/>
            <person name="Daum C."/>
            <person name="Saski C.A."/>
            <person name="Payton A.C."/>
            <person name="Mcbreen J.C."/>
            <person name="Conrad R.E."/>
            <person name="Kollar L.M."/>
            <person name="Olsson S."/>
            <person name="Huttunen S."/>
            <person name="Landis J.B."/>
            <person name="Wickett N.J."/>
            <person name="Johnson M.G."/>
            <person name="Rensing S.A."/>
            <person name="Grimwood J."/>
            <person name="Schmutz J."/>
            <person name="Mcdaniel S.F."/>
        </authorList>
    </citation>
    <scope>NUCLEOTIDE SEQUENCE</scope>
    <source>
        <strain evidence="1">R40</strain>
    </source>
</reference>
<accession>A0A8T0ICP4</accession>
<sequence length="125" mass="13286">MVLKEIADLGFVIAFRFYGRYPETGPRFYHPPCCESDRVDAEVAVAAAAAVAALPASENGRRCAPVRRAPLRRPGLATATSLILPSLSAPDLSEFFANATLQSFGQFDLDGVELPSPAPQSVGAH</sequence>
<dbReference type="AlphaFoldDB" id="A0A8T0ICP4"/>